<dbReference type="Proteomes" id="UP001623660">
    <property type="component" value="Unassembled WGS sequence"/>
</dbReference>
<dbReference type="EMBL" id="JBJHZX010000011">
    <property type="protein sequence ID" value="MFL0195664.1"/>
    <property type="molecule type" value="Genomic_DNA"/>
</dbReference>
<dbReference type="RefSeq" id="WP_406791783.1">
    <property type="nucleotide sequence ID" value="NZ_JBJHZX010000011.1"/>
</dbReference>
<sequence length="113" mass="14023">MDTSSSSDNINKENAENLYEFEQPIYCPYYRPINYEYVDAIDTDSDDEYFDDNDFDDFDLGYRHGSGRRRRRRRHRRRRHRPLSCHHKSSRYRPCPFYSRPFELYYGCCDDWY</sequence>
<evidence type="ECO:0000313" key="2">
    <source>
        <dbReference type="EMBL" id="MFL0195664.1"/>
    </source>
</evidence>
<evidence type="ECO:0000313" key="3">
    <source>
        <dbReference type="Proteomes" id="UP001623660"/>
    </source>
</evidence>
<feature type="compositionally biased region" description="Basic residues" evidence="1">
    <location>
        <begin position="65"/>
        <end position="88"/>
    </location>
</feature>
<keyword evidence="3" id="KW-1185">Reference proteome</keyword>
<organism evidence="2 3">
    <name type="scientific">Candidatus Clostridium eludens</name>
    <dbReference type="NCBI Taxonomy" id="3381663"/>
    <lineage>
        <taxon>Bacteria</taxon>
        <taxon>Bacillati</taxon>
        <taxon>Bacillota</taxon>
        <taxon>Clostridia</taxon>
        <taxon>Eubacteriales</taxon>
        <taxon>Clostridiaceae</taxon>
        <taxon>Clostridium</taxon>
    </lineage>
</organism>
<gene>
    <name evidence="2" type="ORF">ACJDU8_08830</name>
</gene>
<feature type="region of interest" description="Disordered" evidence="1">
    <location>
        <begin position="64"/>
        <end position="88"/>
    </location>
</feature>
<proteinExistence type="predicted"/>
<protein>
    <submittedName>
        <fullName evidence="2">Uncharacterized protein</fullName>
    </submittedName>
</protein>
<reference evidence="2 3" key="1">
    <citation type="submission" date="2024-11" db="EMBL/GenBank/DDBJ databases">
        <authorList>
            <person name="Heng Y.C."/>
            <person name="Lim A.C.H."/>
            <person name="Lee J.K.Y."/>
            <person name="Kittelmann S."/>
        </authorList>
    </citation>
    <scope>NUCLEOTIDE SEQUENCE [LARGE SCALE GENOMIC DNA]</scope>
    <source>
        <strain evidence="2 3">WILCCON 0269</strain>
    </source>
</reference>
<comment type="caution">
    <text evidence="2">The sequence shown here is derived from an EMBL/GenBank/DDBJ whole genome shotgun (WGS) entry which is preliminary data.</text>
</comment>
<accession>A0ABW8SI10</accession>
<evidence type="ECO:0000256" key="1">
    <source>
        <dbReference type="SAM" id="MobiDB-lite"/>
    </source>
</evidence>
<name>A0ABW8SI10_9CLOT</name>